<name>A0AAE8M181_9HYPO</name>
<dbReference type="Proteomes" id="UP001187734">
    <property type="component" value="Unassembled WGS sequence"/>
</dbReference>
<reference evidence="2" key="1">
    <citation type="submission" date="2018-03" db="EMBL/GenBank/DDBJ databases">
        <authorList>
            <person name="Guldener U."/>
        </authorList>
    </citation>
    <scope>NUCLEOTIDE SEQUENCE</scope>
</reference>
<gene>
    <name evidence="2" type="ORF">FTOL_01993</name>
</gene>
<feature type="domain" description="F-box" evidence="1">
    <location>
        <begin position="50"/>
        <end position="85"/>
    </location>
</feature>
<protein>
    <recommendedName>
        <fullName evidence="1">F-box domain-containing protein</fullName>
    </recommendedName>
</protein>
<evidence type="ECO:0000259" key="1">
    <source>
        <dbReference type="Pfam" id="PF00646"/>
    </source>
</evidence>
<evidence type="ECO:0000313" key="2">
    <source>
        <dbReference type="EMBL" id="SPJ72265.1"/>
    </source>
</evidence>
<dbReference type="AlphaFoldDB" id="A0AAE8M181"/>
<dbReference type="Pfam" id="PF00646">
    <property type="entry name" value="F-box"/>
    <property type="match status" value="1"/>
</dbReference>
<organism evidence="2 3">
    <name type="scientific">Fusarium torulosum</name>
    <dbReference type="NCBI Taxonomy" id="33205"/>
    <lineage>
        <taxon>Eukaryota</taxon>
        <taxon>Fungi</taxon>
        <taxon>Dikarya</taxon>
        <taxon>Ascomycota</taxon>
        <taxon>Pezizomycotina</taxon>
        <taxon>Sordariomycetes</taxon>
        <taxon>Hypocreomycetidae</taxon>
        <taxon>Hypocreales</taxon>
        <taxon>Nectriaceae</taxon>
        <taxon>Fusarium</taxon>
    </lineage>
</organism>
<comment type="caution">
    <text evidence="2">The sequence shown here is derived from an EMBL/GenBank/DDBJ whole genome shotgun (WGS) entry which is preliminary data.</text>
</comment>
<dbReference type="InterPro" id="IPR001810">
    <property type="entry name" value="F-box_dom"/>
</dbReference>
<dbReference type="InterPro" id="IPR036047">
    <property type="entry name" value="F-box-like_dom_sf"/>
</dbReference>
<accession>A0AAE8M181</accession>
<sequence length="208" mass="23235">MTSDTILDICTYHPDFDLVLIRSLPDETQAVTRGLQTAFKSPTPSSLGLLDRLPIELVWMVFRNLDVQSYFRFRHANRKARAACTAIPEYQAIAKYGLEGLRGMLRAGLAQTVTIGDLYKSLIRETCENCTRLASYKHGNPLHADKEIRQTTIPSVGARVTHGTWFIFYGGQSSPASKELDARKVSYSEITCTRHTGQARIPGVVKTE</sequence>
<dbReference type="SUPFAM" id="SSF81383">
    <property type="entry name" value="F-box domain"/>
    <property type="match status" value="1"/>
</dbReference>
<dbReference type="EMBL" id="ONZP01000056">
    <property type="protein sequence ID" value="SPJ72265.1"/>
    <property type="molecule type" value="Genomic_DNA"/>
</dbReference>
<evidence type="ECO:0000313" key="3">
    <source>
        <dbReference type="Proteomes" id="UP001187734"/>
    </source>
</evidence>
<dbReference type="CDD" id="cd09917">
    <property type="entry name" value="F-box_SF"/>
    <property type="match status" value="1"/>
</dbReference>
<keyword evidence="3" id="KW-1185">Reference proteome</keyword>
<proteinExistence type="predicted"/>